<dbReference type="Pfam" id="PF26607">
    <property type="entry name" value="DUF8189"/>
    <property type="match status" value="1"/>
</dbReference>
<feature type="chain" id="PRO_5035242205" description="PLL-like beta propeller domain-containing protein" evidence="1">
    <location>
        <begin position="32"/>
        <end position="379"/>
    </location>
</feature>
<feature type="signal peptide" evidence="1">
    <location>
        <begin position="1"/>
        <end position="31"/>
    </location>
</feature>
<proteinExistence type="predicted"/>
<keyword evidence="1" id="KW-0732">Signal</keyword>
<keyword evidence="4" id="KW-1185">Reference proteome</keyword>
<feature type="domain" description="PLL-like beta propeller" evidence="2">
    <location>
        <begin position="56"/>
        <end position="263"/>
    </location>
</feature>
<name>A0A8J4EGP4_9ACTN</name>
<dbReference type="RefSeq" id="WP_203931232.1">
    <property type="nucleotide sequence ID" value="NZ_BOPH01000088.1"/>
</dbReference>
<gene>
    <name evidence="3" type="ORF">Voc01_062690</name>
</gene>
<accession>A0A8J4EGP4</accession>
<reference evidence="3" key="1">
    <citation type="submission" date="2021-01" db="EMBL/GenBank/DDBJ databases">
        <title>Whole genome shotgun sequence of Virgisporangium ochraceum NBRC 16418.</title>
        <authorList>
            <person name="Komaki H."/>
            <person name="Tamura T."/>
        </authorList>
    </citation>
    <scope>NUCLEOTIDE SEQUENCE</scope>
    <source>
        <strain evidence="3">NBRC 16418</strain>
    </source>
</reference>
<dbReference type="SUPFAM" id="SSF89372">
    <property type="entry name" value="Fucose-specific lectin"/>
    <property type="match status" value="1"/>
</dbReference>
<evidence type="ECO:0000313" key="4">
    <source>
        <dbReference type="Proteomes" id="UP000635606"/>
    </source>
</evidence>
<sequence length="379" mass="39741">MLHSLVRALAAMTLAAGVGVALPAAPAAAAAAPLPTDVTFASTPVIDPSGLFMTSRGLDGSILFSRGLPSTNSYTDFFSIGGQIIGDPTAVVGPEGAEVFARSTANTAITSMVVSYSFPTAFREIPGLTISSEVTAVAIPQRGSRPPMTRIFARSLEDGGLYTNLLIQGVPQGWGPLGIYTTSEVTAAVLPPAPFDIDLRLVVRGFDNRLYSSIFNNTTGPVTNWEPLGTMAVGGNPVLSNDGFTFNYRGNEVFVRGTNGAVFTWNFDAPGWVNLGGVILGDPAVSIASDGGLHLHVRGTNNRIFLNRRPPNGRFGGYVNLGGRATSNLAASGGSSLNGRTVVDQFITRSLENRMHSRIQVNLVGGFTGFFYFGGPLHG</sequence>
<protein>
    <recommendedName>
        <fullName evidence="2">PLL-like beta propeller domain-containing protein</fullName>
    </recommendedName>
</protein>
<evidence type="ECO:0000313" key="3">
    <source>
        <dbReference type="EMBL" id="GIJ71352.1"/>
    </source>
</evidence>
<dbReference type="Gene3D" id="2.120.10.70">
    <property type="entry name" value="Fucose-specific lectin"/>
    <property type="match status" value="1"/>
</dbReference>
<dbReference type="InterPro" id="IPR058502">
    <property type="entry name" value="PLL-like_beta-prop"/>
</dbReference>
<evidence type="ECO:0000259" key="2">
    <source>
        <dbReference type="Pfam" id="PF26607"/>
    </source>
</evidence>
<evidence type="ECO:0000256" key="1">
    <source>
        <dbReference type="SAM" id="SignalP"/>
    </source>
</evidence>
<dbReference type="AlphaFoldDB" id="A0A8J4EGP4"/>
<dbReference type="EMBL" id="BOPH01000088">
    <property type="protein sequence ID" value="GIJ71352.1"/>
    <property type="molecule type" value="Genomic_DNA"/>
</dbReference>
<organism evidence="3 4">
    <name type="scientific">Virgisporangium ochraceum</name>
    <dbReference type="NCBI Taxonomy" id="65505"/>
    <lineage>
        <taxon>Bacteria</taxon>
        <taxon>Bacillati</taxon>
        <taxon>Actinomycetota</taxon>
        <taxon>Actinomycetes</taxon>
        <taxon>Micromonosporales</taxon>
        <taxon>Micromonosporaceae</taxon>
        <taxon>Virgisporangium</taxon>
    </lineage>
</organism>
<dbReference type="Proteomes" id="UP000635606">
    <property type="component" value="Unassembled WGS sequence"/>
</dbReference>
<comment type="caution">
    <text evidence="3">The sequence shown here is derived from an EMBL/GenBank/DDBJ whole genome shotgun (WGS) entry which is preliminary data.</text>
</comment>